<dbReference type="PANTHER" id="PTHR32278">
    <property type="entry name" value="F-BOX DOMAIN-CONTAINING PROTEIN"/>
    <property type="match status" value="1"/>
</dbReference>
<protein>
    <recommendedName>
        <fullName evidence="2">DUF1618 domain-containing protein</fullName>
    </recommendedName>
</protein>
<evidence type="ECO:0008006" key="2">
    <source>
        <dbReference type="Google" id="ProtNLM"/>
    </source>
</evidence>
<dbReference type="InterPro" id="IPR025886">
    <property type="entry name" value="PP2-like"/>
</dbReference>
<name>M7ZS34_TRIUA</name>
<organism evidence="1">
    <name type="scientific">Triticum urartu</name>
    <name type="common">Red wild einkorn</name>
    <name type="synonym">Crithodium urartu</name>
    <dbReference type="NCBI Taxonomy" id="4572"/>
    <lineage>
        <taxon>Eukaryota</taxon>
        <taxon>Viridiplantae</taxon>
        <taxon>Streptophyta</taxon>
        <taxon>Embryophyta</taxon>
        <taxon>Tracheophyta</taxon>
        <taxon>Spermatophyta</taxon>
        <taxon>Magnoliopsida</taxon>
        <taxon>Liliopsida</taxon>
        <taxon>Poales</taxon>
        <taxon>Poaceae</taxon>
        <taxon>BOP clade</taxon>
        <taxon>Pooideae</taxon>
        <taxon>Triticodae</taxon>
        <taxon>Triticeae</taxon>
        <taxon>Triticinae</taxon>
        <taxon>Triticum</taxon>
    </lineage>
</organism>
<dbReference type="PANTHER" id="PTHR32278:SF111">
    <property type="entry name" value="F-BOX PROTEIN PP2-B12-RELATED"/>
    <property type="match status" value="1"/>
</dbReference>
<evidence type="ECO:0000313" key="1">
    <source>
        <dbReference type="EMBL" id="EMS62436.1"/>
    </source>
</evidence>
<dbReference type="AlphaFoldDB" id="M7ZS34"/>
<accession>M7ZS34</accession>
<gene>
    <name evidence="1" type="ORF">TRIUR3_28328</name>
</gene>
<proteinExistence type="predicted"/>
<reference evidence="1" key="1">
    <citation type="journal article" date="2013" name="Nature">
        <title>Draft genome of the wheat A-genome progenitor Triticum urartu.</title>
        <authorList>
            <person name="Ling H.Q."/>
            <person name="Zhao S."/>
            <person name="Liu D."/>
            <person name="Wang J."/>
            <person name="Sun H."/>
            <person name="Zhang C."/>
            <person name="Fan H."/>
            <person name="Li D."/>
            <person name="Dong L."/>
            <person name="Tao Y."/>
            <person name="Gao C."/>
            <person name="Wu H."/>
            <person name="Li Y."/>
            <person name="Cui Y."/>
            <person name="Guo X."/>
            <person name="Zheng S."/>
            <person name="Wang B."/>
            <person name="Yu K."/>
            <person name="Liang Q."/>
            <person name="Yang W."/>
            <person name="Lou X."/>
            <person name="Chen J."/>
            <person name="Feng M."/>
            <person name="Jian J."/>
            <person name="Zhang X."/>
            <person name="Luo G."/>
            <person name="Jiang Y."/>
            <person name="Liu J."/>
            <person name="Wang Z."/>
            <person name="Sha Y."/>
            <person name="Zhang B."/>
            <person name="Wu H."/>
            <person name="Tang D."/>
            <person name="Shen Q."/>
            <person name="Xue P."/>
            <person name="Zou S."/>
            <person name="Wang X."/>
            <person name="Liu X."/>
            <person name="Wang F."/>
            <person name="Yang Y."/>
            <person name="An X."/>
            <person name="Dong Z."/>
            <person name="Zhang K."/>
            <person name="Zhang X."/>
            <person name="Luo M.C."/>
            <person name="Dvorak J."/>
            <person name="Tong Y."/>
            <person name="Wang J."/>
            <person name="Yang H."/>
            <person name="Li Z."/>
            <person name="Wang D."/>
            <person name="Zhang A."/>
            <person name="Wang J."/>
        </authorList>
    </citation>
    <scope>NUCLEOTIDE SEQUENCE</scope>
</reference>
<dbReference type="eggNOG" id="ENOG502QRA4">
    <property type="taxonomic scope" value="Eukaryota"/>
</dbReference>
<sequence length="125" mass="14520">MWLDREAGSKCYVLSAWDLEAIWSEDSDYPRRVPCEDSRFSDGTQLLDVCYLYIRRKIHSKMLSQGTTYAAYMVFKMTDNYYGIYFPVQDATNLPPKVCLQGNEDEGGVADNYRPIPLITQIRNR</sequence>
<dbReference type="STRING" id="4572.M7ZS34"/>
<dbReference type="EMBL" id="KD082572">
    <property type="protein sequence ID" value="EMS62436.1"/>
    <property type="molecule type" value="Genomic_DNA"/>
</dbReference>
<dbReference type="Pfam" id="PF14299">
    <property type="entry name" value="PP2"/>
    <property type="match status" value="1"/>
</dbReference>
<dbReference type="OMA" id="PCEDSRF"/>